<keyword evidence="6" id="KW-1185">Reference proteome</keyword>
<keyword evidence="3" id="KW-0804">Transcription</keyword>
<evidence type="ECO:0000256" key="2">
    <source>
        <dbReference type="ARBA" id="ARBA00023125"/>
    </source>
</evidence>
<dbReference type="EMBL" id="JACWZY010000053">
    <property type="protein sequence ID" value="MBD2705354.1"/>
    <property type="molecule type" value="Genomic_DNA"/>
</dbReference>
<dbReference type="PANTHER" id="PTHR46796:SF13">
    <property type="entry name" value="HTH-TYPE TRANSCRIPTIONAL ACTIVATOR RHAS"/>
    <property type="match status" value="1"/>
</dbReference>
<gene>
    <name evidence="5" type="ORF">IC229_32360</name>
</gene>
<evidence type="ECO:0000259" key="4">
    <source>
        <dbReference type="PROSITE" id="PS01124"/>
    </source>
</evidence>
<dbReference type="InterPro" id="IPR050204">
    <property type="entry name" value="AraC_XylS_family_regulators"/>
</dbReference>
<evidence type="ECO:0000313" key="5">
    <source>
        <dbReference type="EMBL" id="MBD2705354.1"/>
    </source>
</evidence>
<keyword evidence="2" id="KW-0238">DNA-binding</keyword>
<dbReference type="GO" id="GO:0003700">
    <property type="term" value="F:DNA-binding transcription factor activity"/>
    <property type="evidence" value="ECO:0007669"/>
    <property type="project" value="InterPro"/>
</dbReference>
<evidence type="ECO:0000313" key="6">
    <source>
        <dbReference type="Proteomes" id="UP000598820"/>
    </source>
</evidence>
<organism evidence="5 6">
    <name type="scientific">Spirosoma profusum</name>
    <dbReference type="NCBI Taxonomy" id="2771354"/>
    <lineage>
        <taxon>Bacteria</taxon>
        <taxon>Pseudomonadati</taxon>
        <taxon>Bacteroidota</taxon>
        <taxon>Cytophagia</taxon>
        <taxon>Cytophagales</taxon>
        <taxon>Cytophagaceae</taxon>
        <taxon>Spirosoma</taxon>
    </lineage>
</organism>
<keyword evidence="1" id="KW-0805">Transcription regulation</keyword>
<dbReference type="PROSITE" id="PS01124">
    <property type="entry name" value="HTH_ARAC_FAMILY_2"/>
    <property type="match status" value="1"/>
</dbReference>
<dbReference type="PANTHER" id="PTHR46796">
    <property type="entry name" value="HTH-TYPE TRANSCRIPTIONAL ACTIVATOR RHAS-RELATED"/>
    <property type="match status" value="1"/>
</dbReference>
<accession>A0A927GAM0</accession>
<sequence length="276" mass="31727">MIYQRIPPCPALQDFVKEYMLCHFIADPACPPVIQPLPPLPEHGLEFIPKGLATSINQQTGERSKETRYVIFGQPVSRINFIMPDEEYLVIRVIFQPGGLFRLLGGVPLNEFTDKIADAEQILEPDIRFVNDQLLHAKSYSQLIKIIEEFLWNKIRRVKLETHAVDKIGQLLQGTPTRFSLDWLADQACLSPRQLERKFIERLGIGPKLFSRISRFHQAFMHKEMHPQLDWFTVAVNYGYTDFQHLSKDVNQFAGVAPNTLLSEYARSPAKILQLA</sequence>
<proteinExistence type="predicted"/>
<dbReference type="RefSeq" id="WP_190892667.1">
    <property type="nucleotide sequence ID" value="NZ_JACWZY010000053.1"/>
</dbReference>
<dbReference type="AlphaFoldDB" id="A0A927GAM0"/>
<dbReference type="Pfam" id="PF12833">
    <property type="entry name" value="HTH_18"/>
    <property type="match status" value="1"/>
</dbReference>
<dbReference type="Gene3D" id="1.10.10.60">
    <property type="entry name" value="Homeodomain-like"/>
    <property type="match status" value="1"/>
</dbReference>
<dbReference type="Pfam" id="PF20240">
    <property type="entry name" value="DUF6597"/>
    <property type="match status" value="1"/>
</dbReference>
<dbReference type="Proteomes" id="UP000598820">
    <property type="component" value="Unassembled WGS sequence"/>
</dbReference>
<protein>
    <submittedName>
        <fullName evidence="5">AraC family transcriptional regulator</fullName>
    </submittedName>
</protein>
<reference evidence="5" key="1">
    <citation type="submission" date="2020-09" db="EMBL/GenBank/DDBJ databases">
        <authorList>
            <person name="Kim M.K."/>
        </authorList>
    </citation>
    <scope>NUCLEOTIDE SEQUENCE</scope>
    <source>
        <strain evidence="5">BT702</strain>
    </source>
</reference>
<dbReference type="GO" id="GO:0043565">
    <property type="term" value="F:sequence-specific DNA binding"/>
    <property type="evidence" value="ECO:0007669"/>
    <property type="project" value="InterPro"/>
</dbReference>
<dbReference type="InterPro" id="IPR018060">
    <property type="entry name" value="HTH_AraC"/>
</dbReference>
<feature type="domain" description="HTH araC/xylS-type" evidence="4">
    <location>
        <begin position="166"/>
        <end position="264"/>
    </location>
</feature>
<dbReference type="InterPro" id="IPR046532">
    <property type="entry name" value="DUF6597"/>
</dbReference>
<evidence type="ECO:0000256" key="3">
    <source>
        <dbReference type="ARBA" id="ARBA00023163"/>
    </source>
</evidence>
<comment type="caution">
    <text evidence="5">The sequence shown here is derived from an EMBL/GenBank/DDBJ whole genome shotgun (WGS) entry which is preliminary data.</text>
</comment>
<evidence type="ECO:0000256" key="1">
    <source>
        <dbReference type="ARBA" id="ARBA00023015"/>
    </source>
</evidence>
<name>A0A927GAM0_9BACT</name>
<dbReference type="SMART" id="SM00342">
    <property type="entry name" value="HTH_ARAC"/>
    <property type="match status" value="1"/>
</dbReference>